<keyword evidence="17" id="KW-1185">Reference proteome</keyword>
<dbReference type="InterPro" id="IPR016135">
    <property type="entry name" value="UBQ-conjugating_enzyme/RWD"/>
</dbReference>
<dbReference type="PROSITE" id="PS50908">
    <property type="entry name" value="RWD"/>
    <property type="match status" value="1"/>
</dbReference>
<dbReference type="PANTHER" id="PTHR11685">
    <property type="entry name" value="RBR FAMILY RING FINGER AND IBR DOMAIN-CONTAINING"/>
    <property type="match status" value="1"/>
</dbReference>
<dbReference type="CDD" id="cd16628">
    <property type="entry name" value="RING-HC_RBR_RNF14"/>
    <property type="match status" value="1"/>
</dbReference>
<evidence type="ECO:0000256" key="3">
    <source>
        <dbReference type="ARBA" id="ARBA00012251"/>
    </source>
</evidence>
<dbReference type="SMART" id="SM00647">
    <property type="entry name" value="IBR"/>
    <property type="match status" value="2"/>
</dbReference>
<feature type="domain" description="RING-type" evidence="15">
    <location>
        <begin position="288"/>
        <end position="562"/>
    </location>
</feature>
<dbReference type="AlphaFoldDB" id="A0AAN6GFJ0"/>
<keyword evidence="5" id="KW-0479">Metal-binding</keyword>
<evidence type="ECO:0000259" key="14">
    <source>
        <dbReference type="PROSITE" id="PS50908"/>
    </source>
</evidence>
<dbReference type="CDD" id="cd23820">
    <property type="entry name" value="RWD_RNF14"/>
    <property type="match status" value="1"/>
</dbReference>
<evidence type="ECO:0000259" key="15">
    <source>
        <dbReference type="PROSITE" id="PS51873"/>
    </source>
</evidence>
<keyword evidence="7 11" id="KW-0863">Zinc-finger</keyword>
<keyword evidence="8" id="KW-0833">Ubl conjugation pathway</keyword>
<dbReference type="InterPro" id="IPR017907">
    <property type="entry name" value="Znf_RING_CS"/>
</dbReference>
<dbReference type="InterPro" id="IPR031128">
    <property type="entry name" value="RNF14_RING-HC_Zfn"/>
</dbReference>
<evidence type="ECO:0000256" key="12">
    <source>
        <dbReference type="SAM" id="MobiDB-lite"/>
    </source>
</evidence>
<evidence type="ECO:0000313" key="16">
    <source>
        <dbReference type="EMBL" id="KAK0534443.1"/>
    </source>
</evidence>
<evidence type="ECO:0000256" key="7">
    <source>
        <dbReference type="ARBA" id="ARBA00022771"/>
    </source>
</evidence>
<accession>A0AAN6GFJ0</accession>
<feature type="domain" description="RING-type" evidence="13">
    <location>
        <begin position="292"/>
        <end position="337"/>
    </location>
</feature>
<evidence type="ECO:0000256" key="2">
    <source>
        <dbReference type="ARBA" id="ARBA00004906"/>
    </source>
</evidence>
<dbReference type="Gene3D" id="1.20.120.1750">
    <property type="match status" value="1"/>
</dbReference>
<gene>
    <name evidence="16" type="ORF">OC842_002632</name>
</gene>
<feature type="compositionally biased region" description="Gly residues" evidence="12">
    <location>
        <begin position="91"/>
        <end position="107"/>
    </location>
</feature>
<organism evidence="16 17">
    <name type="scientific">Tilletia horrida</name>
    <dbReference type="NCBI Taxonomy" id="155126"/>
    <lineage>
        <taxon>Eukaryota</taxon>
        <taxon>Fungi</taxon>
        <taxon>Dikarya</taxon>
        <taxon>Basidiomycota</taxon>
        <taxon>Ustilaginomycotina</taxon>
        <taxon>Exobasidiomycetes</taxon>
        <taxon>Tilletiales</taxon>
        <taxon>Tilletiaceae</taxon>
        <taxon>Tilletia</taxon>
    </lineage>
</organism>
<dbReference type="EC" id="2.3.2.31" evidence="3"/>
<dbReference type="PROSITE" id="PS51873">
    <property type="entry name" value="TRIAD"/>
    <property type="match status" value="1"/>
</dbReference>
<evidence type="ECO:0000256" key="4">
    <source>
        <dbReference type="ARBA" id="ARBA00022679"/>
    </source>
</evidence>
<evidence type="ECO:0000256" key="1">
    <source>
        <dbReference type="ARBA" id="ARBA00001798"/>
    </source>
</evidence>
<dbReference type="Gene3D" id="3.10.110.10">
    <property type="entry name" value="Ubiquitin Conjugating Enzyme"/>
    <property type="match status" value="1"/>
</dbReference>
<evidence type="ECO:0000256" key="5">
    <source>
        <dbReference type="ARBA" id="ARBA00022723"/>
    </source>
</evidence>
<dbReference type="CDD" id="cd20354">
    <property type="entry name" value="Rcat_RBR_RNF14"/>
    <property type="match status" value="1"/>
</dbReference>
<comment type="catalytic activity">
    <reaction evidence="1">
        <text>[E2 ubiquitin-conjugating enzyme]-S-ubiquitinyl-L-cysteine + [acceptor protein]-L-lysine = [E2 ubiquitin-conjugating enzyme]-L-cysteine + [acceptor protein]-N(6)-ubiquitinyl-L-lysine.</text>
        <dbReference type="EC" id="2.3.2.31"/>
    </reaction>
</comment>
<feature type="region of interest" description="Disordered" evidence="12">
    <location>
        <begin position="218"/>
        <end position="246"/>
    </location>
</feature>
<evidence type="ECO:0000256" key="6">
    <source>
        <dbReference type="ARBA" id="ARBA00022737"/>
    </source>
</evidence>
<evidence type="ECO:0000256" key="9">
    <source>
        <dbReference type="ARBA" id="ARBA00022833"/>
    </source>
</evidence>
<name>A0AAN6GFJ0_9BASI</name>
<protein>
    <recommendedName>
        <fullName evidence="3">RBR-type E3 ubiquitin transferase</fullName>
        <ecNumber evidence="3">2.3.2.31</ecNumber>
    </recommendedName>
</protein>
<dbReference type="InterPro" id="IPR001841">
    <property type="entry name" value="Znf_RING"/>
</dbReference>
<keyword evidence="9" id="KW-0862">Zinc</keyword>
<evidence type="ECO:0000256" key="10">
    <source>
        <dbReference type="ARBA" id="ARBA00044508"/>
    </source>
</evidence>
<reference evidence="16" key="1">
    <citation type="journal article" date="2023" name="PhytoFront">
        <title>Draft Genome Resources of Seven Strains of Tilletia horrida, Causal Agent of Kernel Smut of Rice.</title>
        <authorList>
            <person name="Khanal S."/>
            <person name="Antony Babu S."/>
            <person name="Zhou X.G."/>
        </authorList>
    </citation>
    <scope>NUCLEOTIDE SEQUENCE</scope>
    <source>
        <strain evidence="16">TX3</strain>
    </source>
</reference>
<dbReference type="InterPro" id="IPR002867">
    <property type="entry name" value="IBR_dom"/>
</dbReference>
<keyword evidence="4" id="KW-0808">Transferase</keyword>
<keyword evidence="6" id="KW-0677">Repeat</keyword>
<dbReference type="Pfam" id="PF05773">
    <property type="entry name" value="RWD"/>
    <property type="match status" value="1"/>
</dbReference>
<dbReference type="GO" id="GO:0016567">
    <property type="term" value="P:protein ubiquitination"/>
    <property type="evidence" value="ECO:0007669"/>
    <property type="project" value="InterPro"/>
</dbReference>
<feature type="domain" description="RWD" evidence="14">
    <location>
        <begin position="18"/>
        <end position="216"/>
    </location>
</feature>
<dbReference type="Pfam" id="PF01485">
    <property type="entry name" value="IBR"/>
    <property type="match status" value="1"/>
</dbReference>
<dbReference type="SUPFAM" id="SSF57850">
    <property type="entry name" value="RING/U-box"/>
    <property type="match status" value="3"/>
</dbReference>
<dbReference type="EMBL" id="JAPDMQ010000116">
    <property type="protein sequence ID" value="KAK0534443.1"/>
    <property type="molecule type" value="Genomic_DNA"/>
</dbReference>
<dbReference type="SUPFAM" id="SSF54495">
    <property type="entry name" value="UBC-like"/>
    <property type="match status" value="1"/>
</dbReference>
<dbReference type="Proteomes" id="UP001176521">
    <property type="component" value="Unassembled WGS sequence"/>
</dbReference>
<dbReference type="InterPro" id="IPR044066">
    <property type="entry name" value="TRIAD_supradom"/>
</dbReference>
<dbReference type="GO" id="GO:0061630">
    <property type="term" value="F:ubiquitin protein ligase activity"/>
    <property type="evidence" value="ECO:0007669"/>
    <property type="project" value="UniProtKB-EC"/>
</dbReference>
<evidence type="ECO:0000259" key="13">
    <source>
        <dbReference type="PROSITE" id="PS50089"/>
    </source>
</evidence>
<proteinExistence type="inferred from homology"/>
<evidence type="ECO:0000256" key="11">
    <source>
        <dbReference type="PROSITE-ProRule" id="PRU00175"/>
    </source>
</evidence>
<dbReference type="InterPro" id="IPR013083">
    <property type="entry name" value="Znf_RING/FYVE/PHD"/>
</dbReference>
<comment type="caution">
    <text evidence="16">The sequence shown here is derived from an EMBL/GenBank/DDBJ whole genome shotgun (WGS) entry which is preliminary data.</text>
</comment>
<evidence type="ECO:0000256" key="8">
    <source>
        <dbReference type="ARBA" id="ARBA00022786"/>
    </source>
</evidence>
<dbReference type="SMART" id="SM00591">
    <property type="entry name" value="RWD"/>
    <property type="match status" value="1"/>
</dbReference>
<dbReference type="InterPro" id="IPR006575">
    <property type="entry name" value="RWD_dom"/>
</dbReference>
<dbReference type="GO" id="GO:0008270">
    <property type="term" value="F:zinc ion binding"/>
    <property type="evidence" value="ECO:0007669"/>
    <property type="project" value="UniProtKB-KW"/>
</dbReference>
<dbReference type="InterPro" id="IPR047548">
    <property type="entry name" value="Rcat_RBR_RNF14"/>
</dbReference>
<dbReference type="PROSITE" id="PS50089">
    <property type="entry name" value="ZF_RING_2"/>
    <property type="match status" value="1"/>
</dbReference>
<dbReference type="Gene3D" id="3.30.40.10">
    <property type="entry name" value="Zinc/RING finger domain, C3HC4 (zinc finger)"/>
    <property type="match status" value="1"/>
</dbReference>
<dbReference type="InterPro" id="IPR031127">
    <property type="entry name" value="E3_UB_ligase_RBR"/>
</dbReference>
<dbReference type="Gene3D" id="2.20.25.20">
    <property type="match status" value="1"/>
</dbReference>
<evidence type="ECO:0000313" key="17">
    <source>
        <dbReference type="Proteomes" id="UP001176521"/>
    </source>
</evidence>
<dbReference type="PROSITE" id="PS00518">
    <property type="entry name" value="ZF_RING_1"/>
    <property type="match status" value="1"/>
</dbReference>
<comment type="pathway">
    <text evidence="2">Protein modification; protein ubiquitination.</text>
</comment>
<feature type="region of interest" description="Disordered" evidence="12">
    <location>
        <begin position="90"/>
        <end position="134"/>
    </location>
</feature>
<dbReference type="Pfam" id="PF26200">
    <property type="entry name" value="Rcat_RNF216"/>
    <property type="match status" value="1"/>
</dbReference>
<sequence>MASSSEDRASECLSLQADELTALASILPSDEFEQLSSGGAISSRTVVQLRIPVHFGQPRKVRIISITPAQAAVATAAAGCAAHAHDVPAHAGGGGGSNKSGSLGGTRQGISAPPPEASSSRAAEEGSVPASTTLELQHLPPLTLRLSLPPTYPLDEPPQIDSLEAAWLQAPSSSARTAPSSQAEWVRRRLREQWEESRAEVLWSWAEWVREGLWDEVDTGGAQQDQSAEERGGWWPSNAVESDKQRDGDGFIPLFEVRALHGAHTSPRLADVLTAYNDTAETTAFQDATFYCSICLEERKGKRCARVRTCGHIFCTDCLLDYCRIGMKDGQTEILCPDPGCTKAGVAPGQRHAGTDGCQDRTGETKSLLSDSELILLVGQEEFARFAAVRKKTIAEADPSAAYCPVVGCGGVVLGRKEDEGTSFEALRECDQCGFAFCRWCAKAWHGKTPCELSAVSKLASAWLSSAPDSEERAALIRKYGAANLLRLVRTYEEERANRAWLSSHTTRCPHCGCSVEKSHGCNHLTCRPCGTHFCFLCGERLNPAHPYAHFNTPGKPCYQRLFEGLLREPVDGLLAPDEAAPGDVDQGWGGGGGGGMQDFWVGPEDEDIPWGAVFTQG</sequence>
<comment type="similarity">
    <text evidence="10">Belongs to the RBR family. RNF14 subfamily.</text>
</comment>